<dbReference type="Gene3D" id="3.40.50.2300">
    <property type="match status" value="1"/>
</dbReference>
<evidence type="ECO:0000313" key="3">
    <source>
        <dbReference type="EMBL" id="OEO31386.1"/>
    </source>
</evidence>
<accession>A0A1E5XS06</accession>
<dbReference type="EMBL" id="LAJE02000160">
    <property type="protein sequence ID" value="OEO31386.1"/>
    <property type="molecule type" value="Genomic_DNA"/>
</dbReference>
<evidence type="ECO:0000313" key="4">
    <source>
        <dbReference type="Proteomes" id="UP000095463"/>
    </source>
</evidence>
<evidence type="ECO:0000256" key="1">
    <source>
        <dbReference type="PROSITE-ProRule" id="PRU00169"/>
    </source>
</evidence>
<keyword evidence="4" id="KW-1185">Reference proteome</keyword>
<comment type="caution">
    <text evidence="3">The sequence shown here is derived from an EMBL/GenBank/DDBJ whole genome shotgun (WGS) entry which is preliminary data.</text>
</comment>
<proteinExistence type="predicted"/>
<dbReference type="PROSITE" id="PS50110">
    <property type="entry name" value="RESPONSE_REGULATORY"/>
    <property type="match status" value="1"/>
</dbReference>
<reference evidence="3 4" key="1">
    <citation type="journal article" date="2015" name="Genome Announc.">
        <title>Genome Assemblies of Three Soil-Associated Devosia species: D. insulae, D. limi, and D. soli.</title>
        <authorList>
            <person name="Hassan Y.I."/>
            <person name="Lepp D."/>
            <person name="Zhou T."/>
        </authorList>
    </citation>
    <scope>NUCLEOTIDE SEQUENCE [LARGE SCALE GENOMIC DNA]</scope>
    <source>
        <strain evidence="3 4">DS-56</strain>
    </source>
</reference>
<sequence>MIMLGAVQLFEAAGFEALVAFSSDEAVAHLEGRSGIVVTFIEYDVPGTINGAQLAETVRNRWPTIEIIVVSRPRPGETPDLPLGARYFEKPYTHAEIERALDQLGLTGTVPRARTNLPPRGA</sequence>
<dbReference type="InterPro" id="IPR001789">
    <property type="entry name" value="Sig_transdc_resp-reg_receiver"/>
</dbReference>
<comment type="caution">
    <text evidence="1">Lacks conserved residue(s) required for the propagation of feature annotation.</text>
</comment>
<dbReference type="InterPro" id="IPR011006">
    <property type="entry name" value="CheY-like_superfamily"/>
</dbReference>
<protein>
    <recommendedName>
        <fullName evidence="2">Response regulatory domain-containing protein</fullName>
    </recommendedName>
</protein>
<dbReference type="SUPFAM" id="SSF52172">
    <property type="entry name" value="CheY-like"/>
    <property type="match status" value="1"/>
</dbReference>
<dbReference type="OrthoDB" id="9784719at2"/>
<gene>
    <name evidence="3" type="ORF">VW23_016580</name>
</gene>
<dbReference type="AlphaFoldDB" id="A0A1E5XS06"/>
<dbReference type="Proteomes" id="UP000095463">
    <property type="component" value="Unassembled WGS sequence"/>
</dbReference>
<name>A0A1E5XS06_9HYPH</name>
<feature type="domain" description="Response regulatory" evidence="2">
    <location>
        <begin position="1"/>
        <end position="105"/>
    </location>
</feature>
<dbReference type="GO" id="GO:0000160">
    <property type="term" value="P:phosphorelay signal transduction system"/>
    <property type="evidence" value="ECO:0007669"/>
    <property type="project" value="InterPro"/>
</dbReference>
<organism evidence="3 4">
    <name type="scientific">Devosia insulae DS-56</name>
    <dbReference type="NCBI Taxonomy" id="1116389"/>
    <lineage>
        <taxon>Bacteria</taxon>
        <taxon>Pseudomonadati</taxon>
        <taxon>Pseudomonadota</taxon>
        <taxon>Alphaproteobacteria</taxon>
        <taxon>Hyphomicrobiales</taxon>
        <taxon>Devosiaceae</taxon>
        <taxon>Devosia</taxon>
    </lineage>
</organism>
<evidence type="ECO:0000259" key="2">
    <source>
        <dbReference type="PROSITE" id="PS50110"/>
    </source>
</evidence>